<organism evidence="2 3">
    <name type="scientific">Sphingobacterium paucimobilis HER1398</name>
    <dbReference type="NCBI Taxonomy" id="1346330"/>
    <lineage>
        <taxon>Bacteria</taxon>
        <taxon>Pseudomonadati</taxon>
        <taxon>Bacteroidota</taxon>
        <taxon>Sphingobacteriia</taxon>
        <taxon>Sphingobacteriales</taxon>
        <taxon>Sphingobacteriaceae</taxon>
        <taxon>Sphingobacterium</taxon>
    </lineage>
</organism>
<evidence type="ECO:0000256" key="1">
    <source>
        <dbReference type="SAM" id="SignalP"/>
    </source>
</evidence>
<sequence length="210" mass="24370">MKVTILTLTFFFVLAYSFAQKASKEGMTYDKENSMYYRISNDEQYLYLNFYKDEYVQKITSLGGIKIFLNMNGKKDTMNVPYIVYPVYNRSKKDYEEIETSGFSGVPEGRMSVFNEYGIVGESKIMALSGKNWYSKDRSVFQSQITIPLNGLRIDKNKNISIMILLRGLRLVQPPLGAIRGAGMNSNLEEEALWSHIDDWTWSWVEYELK</sequence>
<dbReference type="EMBL" id="ATDL01000010">
    <property type="protein sequence ID" value="ERJ60132.1"/>
    <property type="molecule type" value="Genomic_DNA"/>
</dbReference>
<dbReference type="AlphaFoldDB" id="U2HX75"/>
<protein>
    <submittedName>
        <fullName evidence="2">Uncharacterized protein</fullName>
    </submittedName>
</protein>
<proteinExistence type="predicted"/>
<dbReference type="RefSeq" id="WP_021069632.1">
    <property type="nucleotide sequence ID" value="NZ_ATDL01000010.1"/>
</dbReference>
<evidence type="ECO:0000313" key="2">
    <source>
        <dbReference type="EMBL" id="ERJ60132.1"/>
    </source>
</evidence>
<dbReference type="Proteomes" id="UP000016584">
    <property type="component" value="Unassembled WGS sequence"/>
</dbReference>
<comment type="caution">
    <text evidence="2">The sequence shown here is derived from an EMBL/GenBank/DDBJ whole genome shotgun (WGS) entry which is preliminary data.</text>
</comment>
<dbReference type="OrthoDB" id="1523672at2"/>
<accession>U2HX75</accession>
<reference evidence="2 3" key="1">
    <citation type="journal article" date="2013" name="Genome Announc.">
        <title>The Draft Genome Sequence of Sphingomonas paucimobilis Strain HER1398 (Proteobacteria), Host to the Giant PAU Phage, Indicates That It Is a Member of the Genus Sphingobacterium (Bacteroidetes).</title>
        <authorList>
            <person name="White R.A.III."/>
            <person name="Suttle C.A."/>
        </authorList>
    </citation>
    <scope>NUCLEOTIDE SEQUENCE [LARGE SCALE GENOMIC DNA]</scope>
    <source>
        <strain evidence="2 3">HER1398</strain>
    </source>
</reference>
<keyword evidence="3" id="KW-1185">Reference proteome</keyword>
<gene>
    <name evidence="2" type="ORF">M472_15310</name>
</gene>
<dbReference type="PATRIC" id="fig|1346330.5.peg.1451"/>
<feature type="signal peptide" evidence="1">
    <location>
        <begin position="1"/>
        <end position="21"/>
    </location>
</feature>
<evidence type="ECO:0000313" key="3">
    <source>
        <dbReference type="Proteomes" id="UP000016584"/>
    </source>
</evidence>
<dbReference type="STRING" id="1346330.M472_15310"/>
<name>U2HX75_9SPHI</name>
<keyword evidence="1" id="KW-0732">Signal</keyword>
<feature type="chain" id="PRO_5004629125" evidence="1">
    <location>
        <begin position="22"/>
        <end position="210"/>
    </location>
</feature>